<accession>A0A381EKN0</accession>
<evidence type="ECO:0000256" key="1">
    <source>
        <dbReference type="SAM" id="MobiDB-lite"/>
    </source>
</evidence>
<protein>
    <submittedName>
        <fullName evidence="2">Uncharacterized protein</fullName>
    </submittedName>
</protein>
<reference evidence="2 3" key="1">
    <citation type="submission" date="2018-06" db="EMBL/GenBank/DDBJ databases">
        <authorList>
            <consortium name="Pathogen Informatics"/>
            <person name="Doyle S."/>
        </authorList>
    </citation>
    <scope>NUCLEOTIDE SEQUENCE [LARGE SCALE GENOMIC DNA]</scope>
    <source>
        <strain evidence="2 3">NCTC12264</strain>
    </source>
</reference>
<dbReference type="AlphaFoldDB" id="A0A381EKN0"/>
<dbReference type="RefSeq" id="WP_143297731.1">
    <property type="nucleotide sequence ID" value="NZ_JANKIR010000004.1"/>
</dbReference>
<dbReference type="EMBL" id="UFUZ01000001">
    <property type="protein sequence ID" value="SUX27489.1"/>
    <property type="molecule type" value="Genomic_DNA"/>
</dbReference>
<organism evidence="2 3">
    <name type="scientific">Campylobacter upsaliensis</name>
    <dbReference type="NCBI Taxonomy" id="28080"/>
    <lineage>
        <taxon>Bacteria</taxon>
        <taxon>Pseudomonadati</taxon>
        <taxon>Campylobacterota</taxon>
        <taxon>Epsilonproteobacteria</taxon>
        <taxon>Campylobacterales</taxon>
        <taxon>Campylobacteraceae</taxon>
        <taxon>Campylobacter</taxon>
    </lineage>
</organism>
<gene>
    <name evidence="2" type="ORF">NCTC12264_01734</name>
</gene>
<evidence type="ECO:0000313" key="2">
    <source>
        <dbReference type="EMBL" id="SUX27489.1"/>
    </source>
</evidence>
<dbReference type="Proteomes" id="UP000254161">
    <property type="component" value="Unassembled WGS sequence"/>
</dbReference>
<feature type="region of interest" description="Disordered" evidence="1">
    <location>
        <begin position="1"/>
        <end position="30"/>
    </location>
</feature>
<sequence length="91" mass="10428">MESETLESSPKDSKESTQAFKPPFKPSEEVIIQERDNINSLKQDESFKGKIESYESGAKQITIKLNNKYDAIFAESKERQHTSPKSFTQNQ</sequence>
<evidence type="ECO:0000313" key="3">
    <source>
        <dbReference type="Proteomes" id="UP000254161"/>
    </source>
</evidence>
<proteinExistence type="predicted"/>
<name>A0A381EKN0_CAMUP</name>